<dbReference type="PANTHER" id="PTHR12517">
    <property type="entry name" value="VACUOLAR PROTEIN SORTING-ASSOCIATED PROTEIN 13B"/>
    <property type="match status" value="1"/>
</dbReference>
<dbReference type="AlphaFoldDB" id="V5GGI8"/>
<name>V5GGI8_ANOGL</name>
<dbReference type="EMBL" id="GALX01007684">
    <property type="protein sequence ID" value="JAB60782.1"/>
    <property type="molecule type" value="Transcribed_RNA"/>
</dbReference>
<proteinExistence type="predicted"/>
<sequence length="145" mass="16096">IPWCLMVNTLGTPIAIMLSSTELCRLQHHGIVAPPKLEENFNLAVYIGGSWYFSGPLQLAKSDWSQTFYMPKFTGTIPLEGSIKTTIKGDTHICTVALSSSVANEIRLLRVSSTHVVSNHMTMQMQVICFAVPEGDKLYEIPRNI</sequence>
<dbReference type="PANTHER" id="PTHR12517:SF0">
    <property type="entry name" value="INTERMEMBRANE LIPID TRANSFER PROTEIN VPS13B"/>
    <property type="match status" value="1"/>
</dbReference>
<accession>V5GGI8</accession>
<reference evidence="1" key="1">
    <citation type="submission" date="2013-07" db="EMBL/GenBank/DDBJ databases">
        <title>Midgut Transcriptome Profiling of Anoplphora glabripennis, a Lignocellulose Degrading, Wood-Boring Cerambycid.</title>
        <authorList>
            <person name="Scully E.D."/>
            <person name="Hoover K."/>
            <person name="Carlson J.E."/>
            <person name="Tien M."/>
            <person name="Geib S.M."/>
        </authorList>
    </citation>
    <scope>NUCLEOTIDE SEQUENCE</scope>
</reference>
<feature type="non-terminal residue" evidence="1">
    <location>
        <position position="1"/>
    </location>
</feature>
<organism evidence="1">
    <name type="scientific">Anoplophora glabripennis</name>
    <name type="common">Asian longhorn beetle</name>
    <name type="synonym">Anoplophora nobilis</name>
    <dbReference type="NCBI Taxonomy" id="217634"/>
    <lineage>
        <taxon>Eukaryota</taxon>
        <taxon>Metazoa</taxon>
        <taxon>Ecdysozoa</taxon>
        <taxon>Arthropoda</taxon>
        <taxon>Hexapoda</taxon>
        <taxon>Insecta</taxon>
        <taxon>Pterygota</taxon>
        <taxon>Neoptera</taxon>
        <taxon>Endopterygota</taxon>
        <taxon>Coleoptera</taxon>
        <taxon>Polyphaga</taxon>
        <taxon>Cucujiformia</taxon>
        <taxon>Chrysomeloidea</taxon>
        <taxon>Cerambycidae</taxon>
        <taxon>Lamiinae</taxon>
        <taxon>Lamiini</taxon>
        <taxon>Anoplophora</taxon>
    </lineage>
</organism>
<protein>
    <submittedName>
        <fullName evidence="1">Uncharacterized protein</fullName>
    </submittedName>
</protein>
<dbReference type="InterPro" id="IPR039782">
    <property type="entry name" value="VPS13B"/>
</dbReference>
<evidence type="ECO:0000313" key="1">
    <source>
        <dbReference type="EMBL" id="JAB60782.1"/>
    </source>
</evidence>
<feature type="non-terminal residue" evidence="1">
    <location>
        <position position="145"/>
    </location>
</feature>